<accession>A0A2T4J7E3</accession>
<evidence type="ECO:0000313" key="5">
    <source>
        <dbReference type="EMBL" id="PTE13783.1"/>
    </source>
</evidence>
<dbReference type="GO" id="GO:0008745">
    <property type="term" value="F:N-acetylmuramoyl-L-alanine amidase activity"/>
    <property type="evidence" value="ECO:0007669"/>
    <property type="project" value="UniProtKB-EC"/>
</dbReference>
<dbReference type="Gene3D" id="2.60.40.3500">
    <property type="match status" value="1"/>
</dbReference>
<protein>
    <recommendedName>
        <fullName evidence="2">N-acetylmuramoyl-L-alanine amidase</fullName>
        <ecNumber evidence="2">3.5.1.28</ecNumber>
    </recommendedName>
</protein>
<dbReference type="PANTHER" id="PTHR30404:SF0">
    <property type="entry name" value="N-ACETYLMURAMOYL-L-ALANINE AMIDASE AMIC"/>
    <property type="match status" value="1"/>
</dbReference>
<dbReference type="EMBL" id="PZKE01000011">
    <property type="protein sequence ID" value="PTE13783.1"/>
    <property type="molecule type" value="Genomic_DNA"/>
</dbReference>
<gene>
    <name evidence="5" type="ORF">C5F44_12070</name>
</gene>
<keyword evidence="6" id="KW-1185">Reference proteome</keyword>
<dbReference type="Pfam" id="PF01520">
    <property type="entry name" value="Amidase_3"/>
    <property type="match status" value="1"/>
</dbReference>
<feature type="domain" description="MurNAc-LAA" evidence="4">
    <location>
        <begin position="231"/>
        <end position="386"/>
    </location>
</feature>
<dbReference type="EC" id="3.5.1.28" evidence="2"/>
<dbReference type="PANTHER" id="PTHR30404">
    <property type="entry name" value="N-ACETYLMURAMOYL-L-ALANINE AMIDASE"/>
    <property type="match status" value="1"/>
</dbReference>
<comment type="catalytic activity">
    <reaction evidence="1">
        <text>Hydrolyzes the link between N-acetylmuramoyl residues and L-amino acid residues in certain cell-wall glycopeptides.</text>
        <dbReference type="EC" id="3.5.1.28"/>
    </reaction>
</comment>
<keyword evidence="3" id="KW-0378">Hydrolase</keyword>
<dbReference type="GO" id="GO:0009253">
    <property type="term" value="P:peptidoglycan catabolic process"/>
    <property type="evidence" value="ECO:0007669"/>
    <property type="project" value="InterPro"/>
</dbReference>
<sequence length="403" mass="43309">MRAILLMIGVFWATLTAAFGQELSALARLDAAQSSITAGEDGVSVTLAISQPVPWRVRVLDGPPRLVLDVREVDWTGIDTVPARAPQISAVRAGVFRAGWSRLVLDLAMPLVVARSEMQTGSEGAVIRLRLTPADAASFAAEAARPEPPEWATPAARDLPAPVARGDGPVVVVLDPGHGGIDPGAERDGQKEADLMLVFARELKDLLSRDGRFRVVLTRDDDVFVPLEARISIARKAGGQVFLSLHADALAEGEAQGATIYTLSDEASDEASAALAERHDRDDLLAGVDLKDQDDVVASVLMDMARTETAPRVERLATALVASIKAADIRMHRHPHQEAGFSVLKSPDMPSVLVEVGFLSSARDLKRLTDKAWRDRMAEALRQGLVAWADEDAAIRALRENAD</sequence>
<dbReference type="Proteomes" id="UP000241362">
    <property type="component" value="Unassembled WGS sequence"/>
</dbReference>
<name>A0A2T4J7E3_FUSBL</name>
<dbReference type="InterPro" id="IPR002508">
    <property type="entry name" value="MurNAc-LAA_cat"/>
</dbReference>
<dbReference type="Gene3D" id="3.40.630.40">
    <property type="entry name" value="Zn-dependent exopeptidases"/>
    <property type="match status" value="1"/>
</dbReference>
<reference evidence="5 6" key="1">
    <citation type="submission" date="2018-03" db="EMBL/GenBank/DDBJ databases">
        <title>Rhodobacter blasticus.</title>
        <authorList>
            <person name="Meyer T.E."/>
            <person name="Miller S."/>
            <person name="Lodha T."/>
            <person name="Gandham S."/>
            <person name="Chintalapati S."/>
            <person name="Chintalapati V.R."/>
        </authorList>
    </citation>
    <scope>NUCLEOTIDE SEQUENCE [LARGE SCALE GENOMIC DNA]</scope>
    <source>
        <strain evidence="5 6">DSM 2131</strain>
    </source>
</reference>
<dbReference type="InterPro" id="IPR050695">
    <property type="entry name" value="N-acetylmuramoyl_amidase_3"/>
</dbReference>
<evidence type="ECO:0000256" key="1">
    <source>
        <dbReference type="ARBA" id="ARBA00001561"/>
    </source>
</evidence>
<dbReference type="SMART" id="SM00646">
    <property type="entry name" value="Ami_3"/>
    <property type="match status" value="1"/>
</dbReference>
<dbReference type="GO" id="GO:0030288">
    <property type="term" value="C:outer membrane-bounded periplasmic space"/>
    <property type="evidence" value="ECO:0007669"/>
    <property type="project" value="TreeGrafter"/>
</dbReference>
<comment type="caution">
    <text evidence="5">The sequence shown here is derived from an EMBL/GenBank/DDBJ whole genome shotgun (WGS) entry which is preliminary data.</text>
</comment>
<evidence type="ECO:0000256" key="3">
    <source>
        <dbReference type="ARBA" id="ARBA00022801"/>
    </source>
</evidence>
<evidence type="ECO:0000256" key="2">
    <source>
        <dbReference type="ARBA" id="ARBA00011901"/>
    </source>
</evidence>
<proteinExistence type="predicted"/>
<dbReference type="AlphaFoldDB" id="A0A2T4J7E3"/>
<evidence type="ECO:0000259" key="4">
    <source>
        <dbReference type="SMART" id="SM00646"/>
    </source>
</evidence>
<dbReference type="CDD" id="cd02696">
    <property type="entry name" value="MurNAc-LAA"/>
    <property type="match status" value="1"/>
</dbReference>
<evidence type="ECO:0000313" key="6">
    <source>
        <dbReference type="Proteomes" id="UP000241362"/>
    </source>
</evidence>
<dbReference type="SUPFAM" id="SSF53187">
    <property type="entry name" value="Zn-dependent exopeptidases"/>
    <property type="match status" value="1"/>
</dbReference>
<organism evidence="5 6">
    <name type="scientific">Fuscovulum blasticum DSM 2131</name>
    <dbReference type="NCBI Taxonomy" id="1188250"/>
    <lineage>
        <taxon>Bacteria</taxon>
        <taxon>Pseudomonadati</taxon>
        <taxon>Pseudomonadota</taxon>
        <taxon>Alphaproteobacteria</taxon>
        <taxon>Rhodobacterales</taxon>
        <taxon>Paracoccaceae</taxon>
        <taxon>Pseudogemmobacter</taxon>
    </lineage>
</organism>